<feature type="binding site" evidence="5">
    <location>
        <begin position="13"/>
        <end position="19"/>
    </location>
    <ligand>
        <name>NADP(+)</name>
        <dbReference type="ChEBI" id="CHEBI:58349"/>
    </ligand>
</feature>
<name>A0A3S4CBQ8_9HYPH</name>
<dbReference type="GO" id="GO:0070401">
    <property type="term" value="F:NADP+ binding"/>
    <property type="evidence" value="ECO:0007669"/>
    <property type="project" value="UniProtKB-UniRule"/>
</dbReference>
<dbReference type="OrthoDB" id="9811425at2"/>
<dbReference type="PANTHER" id="PTHR43238:SF1">
    <property type="entry name" value="GDP-L-FUCOSE SYNTHASE"/>
    <property type="match status" value="1"/>
</dbReference>
<proteinExistence type="inferred from homology"/>
<comment type="catalytic activity">
    <reaction evidence="5">
        <text>GDP-beta-L-fucose + NADP(+) = GDP-4-dehydro-alpha-D-rhamnose + NADPH + H(+)</text>
        <dbReference type="Rhea" id="RHEA:18885"/>
        <dbReference type="ChEBI" id="CHEBI:15378"/>
        <dbReference type="ChEBI" id="CHEBI:57273"/>
        <dbReference type="ChEBI" id="CHEBI:57783"/>
        <dbReference type="ChEBI" id="CHEBI:57964"/>
        <dbReference type="ChEBI" id="CHEBI:58349"/>
        <dbReference type="EC" id="1.1.1.271"/>
    </reaction>
</comment>
<dbReference type="InterPro" id="IPR036291">
    <property type="entry name" value="NAD(P)-bd_dom_sf"/>
</dbReference>
<dbReference type="Proteomes" id="UP000268844">
    <property type="component" value="Unassembled WGS sequence"/>
</dbReference>
<protein>
    <recommendedName>
        <fullName evidence="5">GDP-L-fucose synthase</fullName>
        <ecNumber evidence="5">1.1.1.271</ecNumber>
    </recommendedName>
    <alternativeName>
        <fullName evidence="5">GDP-4-keto-6-deoxy-D-mannose-3,5-epimerase-4-reductase</fullName>
    </alternativeName>
</protein>
<feature type="active site" description="Proton donor/acceptor" evidence="5">
    <location>
        <position position="138"/>
    </location>
</feature>
<feature type="domain" description="NAD-dependent epimerase/dehydratase" evidence="6">
    <location>
        <begin position="9"/>
        <end position="239"/>
    </location>
</feature>
<accession>A0A3S4CBQ8</accession>
<dbReference type="GO" id="GO:0016853">
    <property type="term" value="F:isomerase activity"/>
    <property type="evidence" value="ECO:0007669"/>
    <property type="project" value="UniProtKB-KW"/>
</dbReference>
<dbReference type="Pfam" id="PF01370">
    <property type="entry name" value="Epimerase"/>
    <property type="match status" value="1"/>
</dbReference>
<dbReference type="RefSeq" id="WP_126150157.1">
    <property type="nucleotide sequence ID" value="NZ_JBHTMH010000001.1"/>
</dbReference>
<feature type="binding site" evidence="5">
    <location>
        <position position="189"/>
    </location>
    <ligand>
        <name>substrate</name>
    </ligand>
</feature>
<dbReference type="CDD" id="cd05239">
    <property type="entry name" value="GDP_FS_SDR_e"/>
    <property type="match status" value="1"/>
</dbReference>
<feature type="binding site" evidence="5">
    <location>
        <position position="142"/>
    </location>
    <ligand>
        <name>NADP(+)</name>
        <dbReference type="ChEBI" id="CHEBI:58349"/>
    </ligand>
</feature>
<feature type="binding site" evidence="5">
    <location>
        <begin position="165"/>
        <end position="168"/>
    </location>
    <ligand>
        <name>NADP(+)</name>
        <dbReference type="ChEBI" id="CHEBI:58349"/>
    </ligand>
</feature>
<dbReference type="InterPro" id="IPR001509">
    <property type="entry name" value="Epimerase_deHydtase"/>
</dbReference>
<dbReference type="SUPFAM" id="SSF51735">
    <property type="entry name" value="NAD(P)-binding Rossmann-fold domains"/>
    <property type="match status" value="1"/>
</dbReference>
<organism evidence="7 8">
    <name type="scientific">Devosia equisanguinis</name>
    <dbReference type="NCBI Taxonomy" id="2490941"/>
    <lineage>
        <taxon>Bacteria</taxon>
        <taxon>Pseudomonadati</taxon>
        <taxon>Pseudomonadota</taxon>
        <taxon>Alphaproteobacteria</taxon>
        <taxon>Hyphomicrobiales</taxon>
        <taxon>Devosiaceae</taxon>
        <taxon>Devosia</taxon>
    </lineage>
</organism>
<evidence type="ECO:0000256" key="3">
    <source>
        <dbReference type="ARBA" id="ARBA00023002"/>
    </source>
</evidence>
<keyword evidence="2 5" id="KW-0521">NADP</keyword>
<evidence type="ECO:0000259" key="6">
    <source>
        <dbReference type="Pfam" id="PF01370"/>
    </source>
</evidence>
<feature type="binding site" evidence="5">
    <location>
        <position position="181"/>
    </location>
    <ligand>
        <name>NADP(+)</name>
        <dbReference type="ChEBI" id="CHEBI:58349"/>
    </ligand>
</feature>
<keyword evidence="8" id="KW-1185">Reference proteome</keyword>
<gene>
    <name evidence="5 7" type="primary">fcl</name>
    <name evidence="7" type="ORF">DEVEQU_01728</name>
</gene>
<reference evidence="7 8" key="1">
    <citation type="submission" date="2018-12" db="EMBL/GenBank/DDBJ databases">
        <authorList>
            <person name="Criscuolo A."/>
        </authorList>
    </citation>
    <scope>NUCLEOTIDE SEQUENCE [LARGE SCALE GENOMIC DNA]</scope>
    <source>
        <strain evidence="7">ACIP1116281</strain>
    </source>
</reference>
<evidence type="ECO:0000256" key="4">
    <source>
        <dbReference type="ARBA" id="ARBA00023235"/>
    </source>
</evidence>
<dbReference type="EC" id="1.1.1.271" evidence="5"/>
<sequence length="314" mass="34101">MFDLGGKRIWIAGHTGMVGRALARRLEREDCRLVLADRRALDLTRQAEVEAFVAAQRPDAIIVAAARVGGILANDREPVPFLFENLAIATNIFSAAHAANIGRLLYLGSSCIYPRDAAQPIAEAALLTGPLEPTNQWYAVAKIAGVKLAEAYRRQFGRDYIAALPTNLYGPWDNFDPVRAHVLPALIAKADAARAQRSARLHVWGSGRPRREFLHVDDCAEALVLLLRSYSGDLPVNVGSGTDIAIADLARTICDTVGFDGEIVFDTSKPDGMARKLLDGAAMSALSWRPRIGLEDGIRQTYAWFQAQRAGAAA</sequence>
<evidence type="ECO:0000313" key="7">
    <source>
        <dbReference type="EMBL" id="VDS04589.1"/>
    </source>
</evidence>
<dbReference type="Gene3D" id="3.90.25.10">
    <property type="entry name" value="UDP-galactose 4-epimerase, domain 1"/>
    <property type="match status" value="1"/>
</dbReference>
<comment type="pathway">
    <text evidence="5">Nucleotide-sugar biosynthesis; GDP-L-fucose biosynthesis via de novo pathway; GDP-L-fucose from GDP-alpha-D-mannose: step 2/2.</text>
</comment>
<feature type="binding site" evidence="5">
    <location>
        <begin position="107"/>
        <end position="110"/>
    </location>
    <ligand>
        <name>NADP(+)</name>
        <dbReference type="ChEBI" id="CHEBI:58349"/>
    </ligand>
</feature>
<keyword evidence="4 5" id="KW-0413">Isomerase</keyword>
<dbReference type="Gene3D" id="3.40.50.720">
    <property type="entry name" value="NAD(P)-binding Rossmann-like Domain"/>
    <property type="match status" value="1"/>
</dbReference>
<dbReference type="AlphaFoldDB" id="A0A3S4CBQ8"/>
<evidence type="ECO:0000256" key="5">
    <source>
        <dbReference type="HAMAP-Rule" id="MF_00956"/>
    </source>
</evidence>
<dbReference type="UniPathway" id="UPA00128">
    <property type="reaction ID" value="UER00191"/>
</dbReference>
<feature type="binding site" evidence="5">
    <location>
        <position position="271"/>
    </location>
    <ligand>
        <name>substrate</name>
    </ligand>
</feature>
<feature type="binding site" evidence="5">
    <location>
        <position position="211"/>
    </location>
    <ligand>
        <name>substrate</name>
    </ligand>
</feature>
<evidence type="ECO:0000256" key="2">
    <source>
        <dbReference type="ARBA" id="ARBA00022857"/>
    </source>
</evidence>
<comment type="function">
    <text evidence="5">Catalyzes the two-step NADP-dependent conversion of GDP-4-dehydro-6-deoxy-D-mannose to GDP-fucose, involving an epimerase and a reductase reaction.</text>
</comment>
<dbReference type="HAMAP" id="MF_00956">
    <property type="entry name" value="GDP_fucose_synth"/>
    <property type="match status" value="1"/>
</dbReference>
<evidence type="ECO:0000256" key="1">
    <source>
        <dbReference type="ARBA" id="ARBA00005959"/>
    </source>
</evidence>
<evidence type="ECO:0000313" key="8">
    <source>
        <dbReference type="Proteomes" id="UP000268844"/>
    </source>
</evidence>
<dbReference type="GO" id="GO:0050577">
    <property type="term" value="F:GDP-L-fucose synthase activity"/>
    <property type="evidence" value="ECO:0007669"/>
    <property type="project" value="UniProtKB-UniRule"/>
</dbReference>
<comment type="similarity">
    <text evidence="1 5">Belongs to the NAD(P)-dependent epimerase/dehydratase family. Fucose synthase subfamily.</text>
</comment>
<keyword evidence="5" id="KW-0511">Multifunctional enzyme</keyword>
<dbReference type="InterPro" id="IPR028614">
    <property type="entry name" value="GDP_fucose/colitose_synth"/>
</dbReference>
<feature type="site" description="Important for catalytic activity" evidence="5">
    <location>
        <position position="109"/>
    </location>
</feature>
<keyword evidence="3 5" id="KW-0560">Oxidoreductase</keyword>
<feature type="site" description="Important for catalytic activity" evidence="5">
    <location>
        <position position="111"/>
    </location>
</feature>
<feature type="binding site" evidence="5">
    <location>
        <position position="204"/>
    </location>
    <ligand>
        <name>substrate</name>
    </ligand>
</feature>
<dbReference type="PANTHER" id="PTHR43238">
    <property type="entry name" value="GDP-L-FUCOSE SYNTHASE"/>
    <property type="match status" value="1"/>
</dbReference>
<dbReference type="GO" id="GO:0042351">
    <property type="term" value="P:'de novo' GDP-L-fucose biosynthetic process"/>
    <property type="evidence" value="ECO:0007669"/>
    <property type="project" value="UniProtKB-UniRule"/>
</dbReference>
<dbReference type="EMBL" id="UZWD01000023">
    <property type="protein sequence ID" value="VDS04589.1"/>
    <property type="molecule type" value="Genomic_DNA"/>
</dbReference>